<evidence type="ECO:0000313" key="8">
    <source>
        <dbReference type="EMBL" id="PWN55522.1"/>
    </source>
</evidence>
<feature type="binding site" evidence="6">
    <location>
        <begin position="53"/>
        <end position="55"/>
    </location>
    <ligand>
        <name>FMN</name>
        <dbReference type="ChEBI" id="CHEBI:58210"/>
    </ligand>
</feature>
<dbReference type="InterPro" id="IPR050104">
    <property type="entry name" value="FMN-dep_NADH:Q_OxRdtase_AzoR1"/>
</dbReference>
<dbReference type="InterPro" id="IPR029039">
    <property type="entry name" value="Flavoprotein-like_sf"/>
</dbReference>
<evidence type="ECO:0000259" key="7">
    <source>
        <dbReference type="Pfam" id="PF02525"/>
    </source>
</evidence>
<keyword evidence="9" id="KW-1185">Reference proteome</keyword>
<organism evidence="8 9">
    <name type="scientific">Abyssibacter profundi</name>
    <dbReference type="NCBI Taxonomy" id="2182787"/>
    <lineage>
        <taxon>Bacteria</taxon>
        <taxon>Pseudomonadati</taxon>
        <taxon>Pseudomonadota</taxon>
        <taxon>Gammaproteobacteria</taxon>
        <taxon>Chromatiales</taxon>
        <taxon>Oceanococcaceae</taxon>
        <taxon>Abyssibacter</taxon>
    </lineage>
</organism>
<dbReference type="SUPFAM" id="SSF52218">
    <property type="entry name" value="Flavoproteins"/>
    <property type="match status" value="1"/>
</dbReference>
<evidence type="ECO:0000256" key="6">
    <source>
        <dbReference type="HAMAP-Rule" id="MF_01216"/>
    </source>
</evidence>
<dbReference type="GO" id="GO:0016655">
    <property type="term" value="F:oxidoreductase activity, acting on NAD(P)H, quinone or similar compound as acceptor"/>
    <property type="evidence" value="ECO:0007669"/>
    <property type="project" value="InterPro"/>
</dbReference>
<keyword evidence="3 6" id="KW-0560">Oxidoreductase</keyword>
<reference evidence="8 9" key="1">
    <citation type="submission" date="2018-05" db="EMBL/GenBank/DDBJ databases">
        <title>Abyssibacter profundi OUC007T gen. nov., sp. nov, a marine bacterium isolated from seawater of the Mariana Trench.</title>
        <authorList>
            <person name="Zhou S."/>
        </authorList>
    </citation>
    <scope>NUCLEOTIDE SEQUENCE [LARGE SCALE GENOMIC DNA]</scope>
    <source>
        <strain evidence="8 9">OUC007</strain>
    </source>
</reference>
<evidence type="ECO:0000256" key="1">
    <source>
        <dbReference type="ARBA" id="ARBA00022630"/>
    </source>
</evidence>
<dbReference type="GO" id="GO:0016652">
    <property type="term" value="F:oxidoreductase activity, acting on NAD(P)H as acceptor"/>
    <property type="evidence" value="ECO:0007669"/>
    <property type="project" value="UniProtKB-UniRule"/>
</dbReference>
<evidence type="ECO:0000313" key="9">
    <source>
        <dbReference type="Proteomes" id="UP000251800"/>
    </source>
</evidence>
<proteinExistence type="inferred from homology"/>
<accession>A0A363UJB7</accession>
<keyword evidence="1 6" id="KW-0285">Flavoprotein</keyword>
<comment type="caution">
    <text evidence="6">Lacks conserved residue(s) required for the propagation of feature annotation.</text>
</comment>
<dbReference type="RefSeq" id="WP_109720761.1">
    <property type="nucleotide sequence ID" value="NZ_QEQK01000010.1"/>
</dbReference>
<dbReference type="InterPro" id="IPR003680">
    <property type="entry name" value="Flavodoxin_fold"/>
</dbReference>
<dbReference type="InterPro" id="IPR023048">
    <property type="entry name" value="NADH:quinone_OxRdtase_FMN_depd"/>
</dbReference>
<comment type="cofactor">
    <cofactor evidence="6">
        <name>FMN</name>
        <dbReference type="ChEBI" id="CHEBI:58210"/>
    </cofactor>
    <text evidence="6">Binds 1 FMN per subunit.</text>
</comment>
<feature type="domain" description="Flavodoxin-like fold" evidence="7">
    <location>
        <begin position="39"/>
        <end position="240"/>
    </location>
</feature>
<feature type="binding site" evidence="6">
    <location>
        <position position="47"/>
    </location>
    <ligand>
        <name>FMN</name>
        <dbReference type="ChEBI" id="CHEBI:58210"/>
    </ligand>
</feature>
<dbReference type="GO" id="GO:0010181">
    <property type="term" value="F:FMN binding"/>
    <property type="evidence" value="ECO:0007669"/>
    <property type="project" value="UniProtKB-UniRule"/>
</dbReference>
<name>A0A363UJB7_9GAMM</name>
<comment type="function">
    <text evidence="6">Quinone reductase that provides resistance to thiol-specific stress caused by electrophilic quinones.</text>
</comment>
<dbReference type="EMBL" id="QEQK01000010">
    <property type="protein sequence ID" value="PWN55522.1"/>
    <property type="molecule type" value="Genomic_DNA"/>
</dbReference>
<comment type="function">
    <text evidence="6">Also exhibits azoreductase activity. Catalyzes the reductive cleavage of the azo bond in aromatic azo compounds to the corresponding amines.</text>
</comment>
<dbReference type="EC" id="1.7.1.17" evidence="6"/>
<dbReference type="PANTHER" id="PTHR43741:SF2">
    <property type="entry name" value="FMN-DEPENDENT NADH:QUINONE OXIDOREDUCTASE"/>
    <property type="match status" value="1"/>
</dbReference>
<evidence type="ECO:0000256" key="3">
    <source>
        <dbReference type="ARBA" id="ARBA00023002"/>
    </source>
</evidence>
<comment type="catalytic activity">
    <reaction evidence="6">
        <text>2 a quinone + NADH + H(+) = 2 a 1,4-benzosemiquinone + NAD(+)</text>
        <dbReference type="Rhea" id="RHEA:65952"/>
        <dbReference type="ChEBI" id="CHEBI:15378"/>
        <dbReference type="ChEBI" id="CHEBI:57540"/>
        <dbReference type="ChEBI" id="CHEBI:57945"/>
        <dbReference type="ChEBI" id="CHEBI:132124"/>
        <dbReference type="ChEBI" id="CHEBI:134225"/>
    </reaction>
</comment>
<comment type="subunit">
    <text evidence="6">Homodimer.</text>
</comment>
<dbReference type="GO" id="GO:0009055">
    <property type="term" value="F:electron transfer activity"/>
    <property type="evidence" value="ECO:0007669"/>
    <property type="project" value="UniProtKB-UniRule"/>
</dbReference>
<dbReference type="Proteomes" id="UP000251800">
    <property type="component" value="Unassembled WGS sequence"/>
</dbReference>
<comment type="caution">
    <text evidence="8">The sequence shown here is derived from an EMBL/GenBank/DDBJ whole genome shotgun (WGS) entry which is preliminary data.</text>
</comment>
<comment type="catalytic activity">
    <reaction evidence="5">
        <text>N,N-dimethyl-1,4-phenylenediamine + anthranilate + 2 NAD(+) = 2-(4-dimethylaminophenyl)diazenylbenzoate + 2 NADH + 2 H(+)</text>
        <dbReference type="Rhea" id="RHEA:55872"/>
        <dbReference type="ChEBI" id="CHEBI:15378"/>
        <dbReference type="ChEBI" id="CHEBI:15783"/>
        <dbReference type="ChEBI" id="CHEBI:16567"/>
        <dbReference type="ChEBI" id="CHEBI:57540"/>
        <dbReference type="ChEBI" id="CHEBI:57945"/>
        <dbReference type="ChEBI" id="CHEBI:71579"/>
        <dbReference type="EC" id="1.7.1.17"/>
    </reaction>
    <physiologicalReaction direction="right-to-left" evidence="5">
        <dbReference type="Rhea" id="RHEA:55874"/>
    </physiologicalReaction>
</comment>
<dbReference type="OrthoDB" id="9787136at2"/>
<gene>
    <name evidence="6" type="primary">azoR</name>
    <name evidence="8" type="ORF">DEH80_12080</name>
</gene>
<dbReference type="PANTHER" id="PTHR43741">
    <property type="entry name" value="FMN-DEPENDENT NADH-AZOREDUCTASE 1"/>
    <property type="match status" value="1"/>
</dbReference>
<dbReference type="Gene3D" id="3.40.50.360">
    <property type="match status" value="1"/>
</dbReference>
<evidence type="ECO:0000256" key="5">
    <source>
        <dbReference type="ARBA" id="ARBA00048542"/>
    </source>
</evidence>
<keyword evidence="2 6" id="KW-0288">FMN</keyword>
<evidence type="ECO:0000256" key="2">
    <source>
        <dbReference type="ARBA" id="ARBA00022643"/>
    </source>
</evidence>
<sequence length="245" mass="26658">MIHASNFASFAQELSIKACFFAPAAGCNLLPIVNPRPTMKLLRIDASARLDGSHSRDLGDHFCAALRDAVPNLDITVRDLATKPTELIQDTTIVGFYTPGDEMTSAMRQATALSDQLIDELQAADTLLLTVPMYNFSIPAALKAWIDQVVRINHTFSYNGTAFTGLVKARQAYVVCAYGAAGYAPGEGFEAANFLQPYMQFLLQFLGIDSIDFAAVQATTADEQTVATNTTTAKAQIDQWVMRYA</sequence>
<evidence type="ECO:0000256" key="4">
    <source>
        <dbReference type="ARBA" id="ARBA00023027"/>
    </source>
</evidence>
<dbReference type="EC" id="1.6.5.-" evidence="6"/>
<feature type="binding site" evidence="6">
    <location>
        <begin position="133"/>
        <end position="136"/>
    </location>
    <ligand>
        <name>FMN</name>
        <dbReference type="ChEBI" id="CHEBI:58210"/>
    </ligand>
</feature>
<comment type="similarity">
    <text evidence="6">Belongs to the azoreductase type 1 family.</text>
</comment>
<dbReference type="HAMAP" id="MF_01216">
    <property type="entry name" value="Azoreductase_type1"/>
    <property type="match status" value="1"/>
</dbReference>
<keyword evidence="4 6" id="KW-0520">NAD</keyword>
<dbReference type="Pfam" id="PF02525">
    <property type="entry name" value="Flavodoxin_2"/>
    <property type="match status" value="1"/>
</dbReference>
<dbReference type="AlphaFoldDB" id="A0A363UJB7"/>
<protein>
    <recommendedName>
        <fullName evidence="6">FMN dependent NADH:quinone oxidoreductase</fullName>
        <ecNumber evidence="6">1.6.5.-</ecNumber>
    </recommendedName>
    <alternativeName>
        <fullName evidence="6">Azo-dye reductase</fullName>
    </alternativeName>
    <alternativeName>
        <fullName evidence="6">FMN-dependent NADH-azo compound oxidoreductase</fullName>
    </alternativeName>
    <alternativeName>
        <fullName evidence="6">FMN-dependent NADH-azoreductase</fullName>
        <ecNumber evidence="6">1.7.1.17</ecNumber>
    </alternativeName>
</protein>